<keyword evidence="4" id="KW-1185">Reference proteome</keyword>
<evidence type="ECO:0000313" key="3">
    <source>
        <dbReference type="EMBL" id="UWZ37635.1"/>
    </source>
</evidence>
<feature type="transmembrane region" description="Helical" evidence="2">
    <location>
        <begin position="82"/>
        <end position="106"/>
    </location>
</feature>
<accession>A0ABY5Z9G7</accession>
<proteinExistence type="predicted"/>
<dbReference type="EMBL" id="CP073721">
    <property type="protein sequence ID" value="UWZ37635.1"/>
    <property type="molecule type" value="Genomic_DNA"/>
</dbReference>
<dbReference type="RefSeq" id="WP_260726997.1">
    <property type="nucleotide sequence ID" value="NZ_BAAABS010000033.1"/>
</dbReference>
<reference evidence="3" key="1">
    <citation type="submission" date="2021-04" db="EMBL/GenBank/DDBJ databases">
        <title>Biosynthetic gene clusters of Dactylosporangioum roseum.</title>
        <authorList>
            <person name="Hartkoorn R.C."/>
            <person name="Beaudoing E."/>
            <person name="Hot D."/>
            <person name="Moureu S."/>
        </authorList>
    </citation>
    <scope>NUCLEOTIDE SEQUENCE</scope>
    <source>
        <strain evidence="3">NRRL B-16295</strain>
    </source>
</reference>
<evidence type="ECO:0000256" key="2">
    <source>
        <dbReference type="SAM" id="Phobius"/>
    </source>
</evidence>
<keyword evidence="2" id="KW-0472">Membrane</keyword>
<feature type="transmembrane region" description="Helical" evidence="2">
    <location>
        <begin position="118"/>
        <end position="137"/>
    </location>
</feature>
<evidence type="ECO:0000256" key="1">
    <source>
        <dbReference type="SAM" id="MobiDB-lite"/>
    </source>
</evidence>
<feature type="transmembrane region" description="Helical" evidence="2">
    <location>
        <begin position="176"/>
        <end position="197"/>
    </location>
</feature>
<protein>
    <submittedName>
        <fullName evidence="3">Uncharacterized protein</fullName>
    </submittedName>
</protein>
<feature type="compositionally biased region" description="Gly residues" evidence="1">
    <location>
        <begin position="209"/>
        <end position="224"/>
    </location>
</feature>
<keyword evidence="2" id="KW-1133">Transmembrane helix</keyword>
<organism evidence="3 4">
    <name type="scientific">Dactylosporangium roseum</name>
    <dbReference type="NCBI Taxonomy" id="47989"/>
    <lineage>
        <taxon>Bacteria</taxon>
        <taxon>Bacillati</taxon>
        <taxon>Actinomycetota</taxon>
        <taxon>Actinomycetes</taxon>
        <taxon>Micromonosporales</taxon>
        <taxon>Micromonosporaceae</taxon>
        <taxon>Dactylosporangium</taxon>
    </lineage>
</organism>
<feature type="region of interest" description="Disordered" evidence="1">
    <location>
        <begin position="209"/>
        <end position="232"/>
    </location>
</feature>
<name>A0ABY5Z9G7_9ACTN</name>
<sequence>MRTKRGRPQARNTATLAEPGTSAADDLPNGREDVEINAVAGEVAEPGSAPGEVVVTFDEGAGDESQRVRRELPPRWAKRLDVGITVAGLVVATLLALALAIVEAFLAPLRLNGSGMRLPISLVLALVTNPLLGWFAFVTTGKRLAALLPAAAWCVVWILAAARTSEGDLLIADSNWVGLLTLFAGPMAFAIGIYVAALRRRTDLAGAGARGGAPGSTAGGGQVGGNAPHGQG</sequence>
<evidence type="ECO:0000313" key="4">
    <source>
        <dbReference type="Proteomes" id="UP001058271"/>
    </source>
</evidence>
<keyword evidence="2" id="KW-0812">Transmembrane</keyword>
<feature type="transmembrane region" description="Helical" evidence="2">
    <location>
        <begin position="144"/>
        <end position="164"/>
    </location>
</feature>
<dbReference type="Proteomes" id="UP001058271">
    <property type="component" value="Chromosome"/>
</dbReference>
<gene>
    <name evidence="3" type="ORF">Drose_04975</name>
</gene>
<feature type="region of interest" description="Disordered" evidence="1">
    <location>
        <begin position="1"/>
        <end position="30"/>
    </location>
</feature>